<dbReference type="Proteomes" id="UP001620645">
    <property type="component" value="Unassembled WGS sequence"/>
</dbReference>
<organism evidence="2 3">
    <name type="scientific">Heterodera schachtii</name>
    <name type="common">Sugarbeet cyst nematode worm</name>
    <name type="synonym">Tylenchus schachtii</name>
    <dbReference type="NCBI Taxonomy" id="97005"/>
    <lineage>
        <taxon>Eukaryota</taxon>
        <taxon>Metazoa</taxon>
        <taxon>Ecdysozoa</taxon>
        <taxon>Nematoda</taxon>
        <taxon>Chromadorea</taxon>
        <taxon>Rhabditida</taxon>
        <taxon>Tylenchina</taxon>
        <taxon>Tylenchomorpha</taxon>
        <taxon>Tylenchoidea</taxon>
        <taxon>Heteroderidae</taxon>
        <taxon>Heteroderinae</taxon>
        <taxon>Heterodera</taxon>
    </lineage>
</organism>
<dbReference type="AlphaFoldDB" id="A0ABD2IA71"/>
<keyword evidence="1" id="KW-1133">Transmembrane helix</keyword>
<proteinExistence type="predicted"/>
<evidence type="ECO:0000313" key="3">
    <source>
        <dbReference type="Proteomes" id="UP001620645"/>
    </source>
</evidence>
<reference evidence="2 3" key="1">
    <citation type="submission" date="2024-10" db="EMBL/GenBank/DDBJ databases">
        <authorList>
            <person name="Kim D."/>
        </authorList>
    </citation>
    <scope>NUCLEOTIDE SEQUENCE [LARGE SCALE GENOMIC DNA]</scope>
    <source>
        <strain evidence="2">Taebaek</strain>
    </source>
</reference>
<keyword evidence="3" id="KW-1185">Reference proteome</keyword>
<accession>A0ABD2IA71</accession>
<keyword evidence="1" id="KW-0472">Membrane</keyword>
<evidence type="ECO:0000313" key="2">
    <source>
        <dbReference type="EMBL" id="KAL3077107.1"/>
    </source>
</evidence>
<feature type="transmembrane region" description="Helical" evidence="1">
    <location>
        <begin position="40"/>
        <end position="59"/>
    </location>
</feature>
<evidence type="ECO:0008006" key="4">
    <source>
        <dbReference type="Google" id="ProtNLM"/>
    </source>
</evidence>
<sequence length="165" mass="19350">MVCLSRPLQIVVKKGGETVWKEVSFNKLPKDQQNANLSRMPIYFLVLPFCAASLGYYAMAQYQFNPESWVAIQIGKVTDILFPSQSTKSPPNPIISLKNNALTNYKEFIETERAMRRPTEEVQMETKTEEQMRREAEELWEQQRREEVNEALSKKYTEYVKMMQK</sequence>
<evidence type="ECO:0000256" key="1">
    <source>
        <dbReference type="SAM" id="Phobius"/>
    </source>
</evidence>
<dbReference type="EMBL" id="JBICCN010000327">
    <property type="protein sequence ID" value="KAL3077107.1"/>
    <property type="molecule type" value="Genomic_DNA"/>
</dbReference>
<protein>
    <recommendedName>
        <fullName evidence="4">Transmembrane protein</fullName>
    </recommendedName>
</protein>
<comment type="caution">
    <text evidence="2">The sequence shown here is derived from an EMBL/GenBank/DDBJ whole genome shotgun (WGS) entry which is preliminary data.</text>
</comment>
<name>A0ABD2IA71_HETSC</name>
<keyword evidence="1" id="KW-0812">Transmembrane</keyword>
<gene>
    <name evidence="2" type="ORF">niasHS_013096</name>
</gene>